<protein>
    <recommendedName>
        <fullName evidence="1">SCP2 domain-containing protein</fullName>
    </recommendedName>
</protein>
<evidence type="ECO:0000313" key="3">
    <source>
        <dbReference type="Proteomes" id="UP000594454"/>
    </source>
</evidence>
<dbReference type="Pfam" id="PF02036">
    <property type="entry name" value="SCP2"/>
    <property type="match status" value="1"/>
</dbReference>
<dbReference type="InterPro" id="IPR036527">
    <property type="entry name" value="SCP2_sterol-bd_dom_sf"/>
</dbReference>
<evidence type="ECO:0000313" key="2">
    <source>
        <dbReference type="EMBL" id="CAD7084393.1"/>
    </source>
</evidence>
<gene>
    <name evidence="2" type="ORF">HERILL_LOCUS7288</name>
</gene>
<reference evidence="2 3" key="1">
    <citation type="submission" date="2020-11" db="EMBL/GenBank/DDBJ databases">
        <authorList>
            <person name="Wallbank WR R."/>
            <person name="Pardo Diaz C."/>
            <person name="Kozak K."/>
            <person name="Martin S."/>
            <person name="Jiggins C."/>
            <person name="Moest M."/>
            <person name="Warren A I."/>
            <person name="Generalovic N T."/>
            <person name="Byers J.R.P. K."/>
            <person name="Montejo-Kovacevich G."/>
            <person name="Yen C E."/>
        </authorList>
    </citation>
    <scope>NUCLEOTIDE SEQUENCE [LARGE SCALE GENOMIC DNA]</scope>
</reference>
<dbReference type="EMBL" id="LR899011">
    <property type="protein sequence ID" value="CAD7084393.1"/>
    <property type="molecule type" value="Genomic_DNA"/>
</dbReference>
<dbReference type="OrthoDB" id="10265837at2759"/>
<name>A0A7R8UP18_HERIL</name>
<organism evidence="2 3">
    <name type="scientific">Hermetia illucens</name>
    <name type="common">Black soldier fly</name>
    <dbReference type="NCBI Taxonomy" id="343691"/>
    <lineage>
        <taxon>Eukaryota</taxon>
        <taxon>Metazoa</taxon>
        <taxon>Ecdysozoa</taxon>
        <taxon>Arthropoda</taxon>
        <taxon>Hexapoda</taxon>
        <taxon>Insecta</taxon>
        <taxon>Pterygota</taxon>
        <taxon>Neoptera</taxon>
        <taxon>Endopterygota</taxon>
        <taxon>Diptera</taxon>
        <taxon>Brachycera</taxon>
        <taxon>Stratiomyomorpha</taxon>
        <taxon>Stratiomyidae</taxon>
        <taxon>Hermetiinae</taxon>
        <taxon>Hermetia</taxon>
    </lineage>
</organism>
<dbReference type="InterPro" id="IPR003033">
    <property type="entry name" value="SCP2_sterol-bd_dom"/>
</dbReference>
<dbReference type="PANTHER" id="PTHR10094">
    <property type="entry name" value="STEROL CARRIER PROTEIN 2 SCP-2 FAMILY PROTEIN"/>
    <property type="match status" value="1"/>
</dbReference>
<dbReference type="Proteomes" id="UP000594454">
    <property type="component" value="Chromosome 3"/>
</dbReference>
<dbReference type="PANTHER" id="PTHR10094:SF32">
    <property type="entry name" value="EUCALYPTUS, ISOFORM B"/>
    <property type="match status" value="1"/>
</dbReference>
<dbReference type="GO" id="GO:0005829">
    <property type="term" value="C:cytosol"/>
    <property type="evidence" value="ECO:0007669"/>
    <property type="project" value="TreeGrafter"/>
</dbReference>
<dbReference type="Gene3D" id="3.30.1050.10">
    <property type="entry name" value="SCP2 sterol-binding domain"/>
    <property type="match status" value="1"/>
</dbReference>
<sequence length="109" mass="12001">MSLKSDAIVDRVRARLAKIDPNNREVTHVYKCKITVDGNVAKTWILDLKNVNLYEGDGDAECTLICDDQAFVDLADKKIQPLEAVEAGKLTIDGELSIALKLLPYIASV</sequence>
<proteinExistence type="predicted"/>
<accession>A0A7R8UP18</accession>
<dbReference type="InParanoid" id="A0A7R8UP18"/>
<dbReference type="SUPFAM" id="SSF55718">
    <property type="entry name" value="SCP-like"/>
    <property type="match status" value="1"/>
</dbReference>
<evidence type="ECO:0000259" key="1">
    <source>
        <dbReference type="Pfam" id="PF02036"/>
    </source>
</evidence>
<keyword evidence="3" id="KW-1185">Reference proteome</keyword>
<feature type="domain" description="SCP2" evidence="1">
    <location>
        <begin position="21"/>
        <end position="102"/>
    </location>
</feature>
<dbReference type="AlphaFoldDB" id="A0A7R8UP18"/>